<gene>
    <name evidence="1" type="ORF">LCGC14_0175450</name>
</gene>
<proteinExistence type="predicted"/>
<comment type="caution">
    <text evidence="1">The sequence shown here is derived from an EMBL/GenBank/DDBJ whole genome shotgun (WGS) entry which is preliminary data.</text>
</comment>
<sequence length="101" mass="12332">MVEAYYRCVSCGEAQETKYIKKDKCPWCLKNNKPRLYEYYTKAYLDLEEIKKEIWPDYMDLDYDFQLHLYNQSKEVETADLHAFVKGYMLCYKKLKELRLS</sequence>
<name>A0A0F9X9L2_9ZZZZ</name>
<dbReference type="AlphaFoldDB" id="A0A0F9X9L2"/>
<dbReference type="EMBL" id="LAZR01000069">
    <property type="protein sequence ID" value="KKN95676.1"/>
    <property type="molecule type" value="Genomic_DNA"/>
</dbReference>
<reference evidence="1" key="1">
    <citation type="journal article" date="2015" name="Nature">
        <title>Complex archaea that bridge the gap between prokaryotes and eukaryotes.</title>
        <authorList>
            <person name="Spang A."/>
            <person name="Saw J.H."/>
            <person name="Jorgensen S.L."/>
            <person name="Zaremba-Niedzwiedzka K."/>
            <person name="Martijn J."/>
            <person name="Lind A.E."/>
            <person name="van Eijk R."/>
            <person name="Schleper C."/>
            <person name="Guy L."/>
            <person name="Ettema T.J."/>
        </authorList>
    </citation>
    <scope>NUCLEOTIDE SEQUENCE</scope>
</reference>
<organism evidence="1">
    <name type="scientific">marine sediment metagenome</name>
    <dbReference type="NCBI Taxonomy" id="412755"/>
    <lineage>
        <taxon>unclassified sequences</taxon>
        <taxon>metagenomes</taxon>
        <taxon>ecological metagenomes</taxon>
    </lineage>
</organism>
<evidence type="ECO:0000313" key="1">
    <source>
        <dbReference type="EMBL" id="KKN95676.1"/>
    </source>
</evidence>
<accession>A0A0F9X9L2</accession>
<protein>
    <submittedName>
        <fullName evidence="1">Uncharacterized protein</fullName>
    </submittedName>
</protein>